<keyword evidence="2" id="KW-0472">Membrane</keyword>
<dbReference type="PROSITE" id="PS51318">
    <property type="entry name" value="TAT"/>
    <property type="match status" value="1"/>
</dbReference>
<dbReference type="Proteomes" id="UP000292627">
    <property type="component" value="Unassembled WGS sequence"/>
</dbReference>
<comment type="caution">
    <text evidence="4">The sequence shown here is derived from an EMBL/GenBank/DDBJ whole genome shotgun (WGS) entry which is preliminary data.</text>
</comment>
<evidence type="ECO:0000313" key="5">
    <source>
        <dbReference type="Proteomes" id="UP000292627"/>
    </source>
</evidence>
<dbReference type="InterPro" id="IPR006311">
    <property type="entry name" value="TAT_signal"/>
</dbReference>
<evidence type="ECO:0000256" key="1">
    <source>
        <dbReference type="ARBA" id="ARBA00004370"/>
    </source>
</evidence>
<keyword evidence="4" id="KW-0378">Hydrolase</keyword>
<organism evidence="4 5">
    <name type="scientific">Pseudoxanthomonas winnipegensis</name>
    <dbReference type="NCBI Taxonomy" id="2480810"/>
    <lineage>
        <taxon>Bacteria</taxon>
        <taxon>Pseudomonadati</taxon>
        <taxon>Pseudomonadota</taxon>
        <taxon>Gammaproteobacteria</taxon>
        <taxon>Lysobacterales</taxon>
        <taxon>Lysobacteraceae</taxon>
        <taxon>Pseudoxanthomonas</taxon>
    </lineage>
</organism>
<dbReference type="AlphaFoldDB" id="A0A4Q8L407"/>
<dbReference type="RefSeq" id="WP_130553197.1">
    <property type="nucleotide sequence ID" value="NZ_SHMC01000013.1"/>
</dbReference>
<comment type="subcellular location">
    <subcellularLocation>
        <location evidence="1">Membrane</location>
    </subcellularLocation>
</comment>
<sequence length="372" mass="39786">MRNDPTRRRLCAALLGAGAGLALFGARGGGQPSARGHSLSDLLKAEHQPGMAAVLVDRGRVTALATAGRRNDASDAPVDRHTVFELGSITKVFTALLVFRLRQRGLLDVDAPIGRYVDDLPAAWQPIALSRLLSHTSGVPNYLNEGNFLELMPTDPTPRELLAMVAQAPLDFAPGTRHAYSNTNYILLGLAIERVTGADYWQFLQDEILGPLKMRDAGPRRAGDRRLIAQGHLYQEGRWLDPPITAPGSAWAAGGLLASIDDMARFAVALDQGKLLPGALLHEMWRDTRLADGGSAGWGAGWELADGGQVVGHGGGTAGFTGYLRHVPALRRTVVVLINRAGDIGPQGIAERLDLGSRSWNGKASTARRSRA</sequence>
<dbReference type="GO" id="GO:0016020">
    <property type="term" value="C:membrane"/>
    <property type="evidence" value="ECO:0007669"/>
    <property type="project" value="UniProtKB-SubCell"/>
</dbReference>
<feature type="domain" description="Beta-lactamase-related" evidence="3">
    <location>
        <begin position="42"/>
        <end position="349"/>
    </location>
</feature>
<evidence type="ECO:0000313" key="4">
    <source>
        <dbReference type="EMBL" id="TAA19115.1"/>
    </source>
</evidence>
<dbReference type="SUPFAM" id="SSF56601">
    <property type="entry name" value="beta-lactamase/transpeptidase-like"/>
    <property type="match status" value="1"/>
</dbReference>
<dbReference type="InterPro" id="IPR001466">
    <property type="entry name" value="Beta-lactam-related"/>
</dbReference>
<evidence type="ECO:0000259" key="3">
    <source>
        <dbReference type="Pfam" id="PF00144"/>
    </source>
</evidence>
<reference evidence="4 5" key="1">
    <citation type="submission" date="2019-02" db="EMBL/GenBank/DDBJ databases">
        <title>WGS of Pseudoxanthomonas species novum from clinical isolates.</title>
        <authorList>
            <person name="Bernier A.-M."/>
            <person name="Bernard K."/>
            <person name="Vachon A."/>
        </authorList>
    </citation>
    <scope>NUCLEOTIDE SEQUENCE [LARGE SCALE GENOMIC DNA]</scope>
    <source>
        <strain evidence="4 5">NML171200</strain>
    </source>
</reference>
<dbReference type="PANTHER" id="PTHR46825">
    <property type="entry name" value="D-ALANYL-D-ALANINE-CARBOXYPEPTIDASE/ENDOPEPTIDASE AMPH"/>
    <property type="match status" value="1"/>
</dbReference>
<accession>A0A4Q8L407</accession>
<dbReference type="InterPro" id="IPR012338">
    <property type="entry name" value="Beta-lactam/transpept-like"/>
</dbReference>
<proteinExistence type="predicted"/>
<dbReference type="GO" id="GO:0016787">
    <property type="term" value="F:hydrolase activity"/>
    <property type="evidence" value="ECO:0007669"/>
    <property type="project" value="UniProtKB-KW"/>
</dbReference>
<gene>
    <name evidence="4" type="ORF">EA660_20020</name>
</gene>
<evidence type="ECO:0000256" key="2">
    <source>
        <dbReference type="ARBA" id="ARBA00023136"/>
    </source>
</evidence>
<protein>
    <submittedName>
        <fullName evidence="4">Class A beta-lactamase-related serine hydrolase</fullName>
    </submittedName>
</protein>
<dbReference type="InterPro" id="IPR050491">
    <property type="entry name" value="AmpC-like"/>
</dbReference>
<dbReference type="Gene3D" id="3.40.710.10">
    <property type="entry name" value="DD-peptidase/beta-lactamase superfamily"/>
    <property type="match status" value="1"/>
</dbReference>
<dbReference type="PANTHER" id="PTHR46825:SF11">
    <property type="entry name" value="PENICILLIN-BINDING PROTEIN 4"/>
    <property type="match status" value="1"/>
</dbReference>
<dbReference type="Pfam" id="PF00144">
    <property type="entry name" value="Beta-lactamase"/>
    <property type="match status" value="1"/>
</dbReference>
<dbReference type="EMBL" id="SHMC01000013">
    <property type="protein sequence ID" value="TAA19115.1"/>
    <property type="molecule type" value="Genomic_DNA"/>
</dbReference>
<dbReference type="OrthoDB" id="9799367at2"/>
<name>A0A4Q8L407_9GAMM</name>